<keyword evidence="3" id="KW-0285">Flavoprotein</keyword>
<dbReference type="PRINTS" id="PR00368">
    <property type="entry name" value="FADPNR"/>
</dbReference>
<dbReference type="InterPro" id="IPR045024">
    <property type="entry name" value="NDH-2"/>
</dbReference>
<evidence type="ECO:0000256" key="7">
    <source>
        <dbReference type="ARBA" id="ARBA00047599"/>
    </source>
</evidence>
<keyword evidence="8" id="KW-0175">Coiled coil</keyword>
<evidence type="ECO:0000256" key="8">
    <source>
        <dbReference type="SAM" id="Coils"/>
    </source>
</evidence>
<dbReference type="EC" id="1.6.5.9" evidence="2"/>
<dbReference type="AlphaFoldDB" id="A0A101JMI7"/>
<dbReference type="Gene3D" id="3.50.50.100">
    <property type="match status" value="1"/>
</dbReference>
<reference evidence="11 12" key="1">
    <citation type="submission" date="2015-10" db="EMBL/GenBank/DDBJ databases">
        <title>Draft Genome Sequence of Chlorobium limicola strain Frasassi Growing under Artificial Lighting in the Frasassi Cave System.</title>
        <authorList>
            <person name="Mansor M."/>
            <person name="Macalady J."/>
        </authorList>
    </citation>
    <scope>NUCLEOTIDE SEQUENCE [LARGE SCALE GENOMIC DNA]</scope>
    <source>
        <strain evidence="11 12">Frasassi</strain>
    </source>
</reference>
<evidence type="ECO:0000313" key="11">
    <source>
        <dbReference type="EMBL" id="KUL29654.1"/>
    </source>
</evidence>
<evidence type="ECO:0000259" key="10">
    <source>
        <dbReference type="Pfam" id="PF07992"/>
    </source>
</evidence>
<dbReference type="InterPro" id="IPR023753">
    <property type="entry name" value="FAD/NAD-binding_dom"/>
</dbReference>
<feature type="coiled-coil region" evidence="8">
    <location>
        <begin position="125"/>
        <end position="152"/>
    </location>
</feature>
<keyword evidence="9" id="KW-0812">Transmembrane</keyword>
<accession>A0A101JMI7</accession>
<proteinExistence type="inferred from homology"/>
<keyword evidence="4" id="KW-0274">FAD</keyword>
<dbReference type="PANTHER" id="PTHR43706">
    <property type="entry name" value="NADH DEHYDROGENASE"/>
    <property type="match status" value="1"/>
</dbReference>
<evidence type="ECO:0000256" key="9">
    <source>
        <dbReference type="SAM" id="Phobius"/>
    </source>
</evidence>
<evidence type="ECO:0000256" key="2">
    <source>
        <dbReference type="ARBA" id="ARBA00012637"/>
    </source>
</evidence>
<dbReference type="RefSeq" id="WP_059138918.1">
    <property type="nucleotide sequence ID" value="NZ_LMBR01000121.1"/>
</dbReference>
<sequence length="447" mass="49856">MKHVVVVGGGFTGLNVVRELGNRKNVRVTLLDKNNFHLFQPLLYQVAMAALNAGEIAYPLRMMLARYKNVTVYKGVAERIDPFEKKVFTDFGEITYDYLVLACGAKHHYFGHNGWEEHAPGLKTIAQASEIRRRVMDAYEKAERTQDAAEKRKMLTFVVVGGGPTGVELAGSIGEMSRYYLSKYYRNIDPKLTRIFIVHSAPRILQTFSPDLSARATRALEKLGVQVWTCSLVSGIDAGGVQVGRERIEAGTVLWAAGVKAARLVQGTDFETDGSGRVFVTEDLSVPGYGDVFAGGDQACFTREDGSTLPGMASVALQEGRTIGKNILLSIQGKVRQPFRYRDKGQMATIGKKMAIAEKGNVRLHGLFAWMIWVGVHVYYLSSVRHRFFVLMQWAWSYFTFGHEARIVNKEWRFYPDLPEKAEPAAPVAMNVDPGCLYIPDVQLQGK</sequence>
<dbReference type="InterPro" id="IPR036188">
    <property type="entry name" value="FAD/NAD-bd_sf"/>
</dbReference>
<dbReference type="GO" id="GO:0050136">
    <property type="term" value="F:NADH dehydrogenase (quinone) (non-electrogenic) activity"/>
    <property type="evidence" value="ECO:0007669"/>
    <property type="project" value="UniProtKB-EC"/>
</dbReference>
<dbReference type="SUPFAM" id="SSF51905">
    <property type="entry name" value="FAD/NAD(P)-binding domain"/>
    <property type="match status" value="2"/>
</dbReference>
<dbReference type="EMBL" id="LMBR01000121">
    <property type="protein sequence ID" value="KUL29654.1"/>
    <property type="molecule type" value="Genomic_DNA"/>
</dbReference>
<evidence type="ECO:0000313" key="12">
    <source>
        <dbReference type="Proteomes" id="UP000053937"/>
    </source>
</evidence>
<comment type="caution">
    <text evidence="11">The sequence shown here is derived from an EMBL/GenBank/DDBJ whole genome shotgun (WGS) entry which is preliminary data.</text>
</comment>
<name>A0A101JMI7_CHLLI</name>
<dbReference type="Pfam" id="PF07992">
    <property type="entry name" value="Pyr_redox_2"/>
    <property type="match status" value="1"/>
</dbReference>
<evidence type="ECO:0000256" key="6">
    <source>
        <dbReference type="ARBA" id="ARBA00023027"/>
    </source>
</evidence>
<keyword evidence="5" id="KW-0560">Oxidoreductase</keyword>
<gene>
    <name evidence="11" type="ORF">ASB62_05200</name>
</gene>
<keyword evidence="6" id="KW-0520">NAD</keyword>
<keyword evidence="9" id="KW-0472">Membrane</keyword>
<comment type="catalytic activity">
    <reaction evidence="7">
        <text>a quinone + NADH + H(+) = a quinol + NAD(+)</text>
        <dbReference type="Rhea" id="RHEA:46160"/>
        <dbReference type="ChEBI" id="CHEBI:15378"/>
        <dbReference type="ChEBI" id="CHEBI:24646"/>
        <dbReference type="ChEBI" id="CHEBI:57540"/>
        <dbReference type="ChEBI" id="CHEBI:57945"/>
        <dbReference type="ChEBI" id="CHEBI:132124"/>
        <dbReference type="EC" id="1.6.5.9"/>
    </reaction>
</comment>
<keyword evidence="9" id="KW-1133">Transmembrane helix</keyword>
<feature type="transmembrane region" description="Helical" evidence="9">
    <location>
        <begin position="362"/>
        <end position="382"/>
    </location>
</feature>
<evidence type="ECO:0000256" key="5">
    <source>
        <dbReference type="ARBA" id="ARBA00023002"/>
    </source>
</evidence>
<comment type="similarity">
    <text evidence="1">Belongs to the NADH dehydrogenase family.</text>
</comment>
<dbReference type="PANTHER" id="PTHR43706:SF47">
    <property type="entry name" value="EXTERNAL NADH-UBIQUINONE OXIDOREDUCTASE 1, MITOCHONDRIAL-RELATED"/>
    <property type="match status" value="1"/>
</dbReference>
<evidence type="ECO:0000256" key="3">
    <source>
        <dbReference type="ARBA" id="ARBA00022630"/>
    </source>
</evidence>
<dbReference type="Proteomes" id="UP000053937">
    <property type="component" value="Unassembled WGS sequence"/>
</dbReference>
<keyword evidence="12" id="KW-1185">Reference proteome</keyword>
<evidence type="ECO:0000256" key="4">
    <source>
        <dbReference type="ARBA" id="ARBA00022827"/>
    </source>
</evidence>
<evidence type="ECO:0000256" key="1">
    <source>
        <dbReference type="ARBA" id="ARBA00005272"/>
    </source>
</evidence>
<organism evidence="11 12">
    <name type="scientific">Chlorobium limicola</name>
    <dbReference type="NCBI Taxonomy" id="1092"/>
    <lineage>
        <taxon>Bacteria</taxon>
        <taxon>Pseudomonadati</taxon>
        <taxon>Chlorobiota</taxon>
        <taxon>Chlorobiia</taxon>
        <taxon>Chlorobiales</taxon>
        <taxon>Chlorobiaceae</taxon>
        <taxon>Chlorobium/Pelodictyon group</taxon>
        <taxon>Chlorobium</taxon>
    </lineage>
</organism>
<feature type="domain" description="FAD/NAD(P)-binding" evidence="10">
    <location>
        <begin position="3"/>
        <end position="320"/>
    </location>
</feature>
<dbReference type="OrthoDB" id="9781621at2"/>
<protein>
    <recommendedName>
        <fullName evidence="2">NADH:ubiquinone reductase (non-electrogenic)</fullName>
        <ecNumber evidence="2">1.6.5.9</ecNumber>
    </recommendedName>
</protein>